<evidence type="ECO:0000313" key="4">
    <source>
        <dbReference type="EMBL" id="QDU65550.1"/>
    </source>
</evidence>
<dbReference type="AlphaFoldDB" id="A0A518BEY5"/>
<dbReference type="Pfam" id="PF03572">
    <property type="entry name" value="Peptidase_S41"/>
    <property type="match status" value="1"/>
</dbReference>
<feature type="domain" description="Tail specific protease" evidence="3">
    <location>
        <begin position="320"/>
        <end position="515"/>
    </location>
</feature>
<evidence type="ECO:0000259" key="3">
    <source>
        <dbReference type="SMART" id="SM00245"/>
    </source>
</evidence>
<dbReference type="Gene3D" id="3.30.750.44">
    <property type="match status" value="1"/>
</dbReference>
<dbReference type="PANTHER" id="PTHR11261:SF3">
    <property type="entry name" value="RETINOL-BINDING PROTEIN 3"/>
    <property type="match status" value="1"/>
</dbReference>
<dbReference type="Gene3D" id="3.90.226.10">
    <property type="entry name" value="2-enoyl-CoA Hydratase, Chain A, domain 1"/>
    <property type="match status" value="1"/>
</dbReference>
<name>A0A518BEY5_9BACT</name>
<dbReference type="CDD" id="cd07562">
    <property type="entry name" value="Peptidase_S41_TRI"/>
    <property type="match status" value="1"/>
</dbReference>
<feature type="chain" id="PRO_5021825075" evidence="2">
    <location>
        <begin position="44"/>
        <end position="548"/>
    </location>
</feature>
<dbReference type="SMART" id="SM00245">
    <property type="entry name" value="TSPc"/>
    <property type="match status" value="1"/>
</dbReference>
<proteinExistence type="predicted"/>
<dbReference type="Proteomes" id="UP000316921">
    <property type="component" value="Chromosome"/>
</dbReference>
<feature type="signal peptide" evidence="2">
    <location>
        <begin position="1"/>
        <end position="43"/>
    </location>
</feature>
<gene>
    <name evidence="4" type="ORF">Pla133_06150</name>
</gene>
<dbReference type="PANTHER" id="PTHR11261">
    <property type="entry name" value="INTERPHOTORECEPTOR RETINOID-BINDING PROTEIN"/>
    <property type="match status" value="1"/>
</dbReference>
<keyword evidence="5" id="KW-1185">Reference proteome</keyword>
<dbReference type="GO" id="GO:0006508">
    <property type="term" value="P:proteolysis"/>
    <property type="evidence" value="ECO:0007669"/>
    <property type="project" value="InterPro"/>
</dbReference>
<evidence type="ECO:0000313" key="5">
    <source>
        <dbReference type="Proteomes" id="UP000316921"/>
    </source>
</evidence>
<dbReference type="GO" id="GO:0008236">
    <property type="term" value="F:serine-type peptidase activity"/>
    <property type="evidence" value="ECO:0007669"/>
    <property type="project" value="InterPro"/>
</dbReference>
<evidence type="ECO:0000256" key="1">
    <source>
        <dbReference type="SAM" id="MobiDB-lite"/>
    </source>
</evidence>
<dbReference type="InterPro" id="IPR005151">
    <property type="entry name" value="Tail-specific_protease"/>
</dbReference>
<dbReference type="InterPro" id="IPR028204">
    <property type="entry name" value="Tricorn_C1"/>
</dbReference>
<keyword evidence="2" id="KW-0732">Signal</keyword>
<organism evidence="4 5">
    <name type="scientific">Engelhardtia mirabilis</name>
    <dbReference type="NCBI Taxonomy" id="2528011"/>
    <lineage>
        <taxon>Bacteria</taxon>
        <taxon>Pseudomonadati</taxon>
        <taxon>Planctomycetota</taxon>
        <taxon>Planctomycetia</taxon>
        <taxon>Planctomycetia incertae sedis</taxon>
        <taxon>Engelhardtia</taxon>
    </lineage>
</organism>
<feature type="region of interest" description="Disordered" evidence="1">
    <location>
        <begin position="40"/>
        <end position="64"/>
    </location>
</feature>
<sequence length="548" mass="59189" precursor="true">MRKGWRGAAALANIARAMNPAPRRLTVALTLACSLLNAGSSNAQSEPPSQGLAELYPSDLEPTQPPVPMGWSTGPQHVHRVAGFRFERGERLVVETGPGLVTVGVHPDGPLWAVLEPDEPGAIAGELPGAGEHVRSIFMRFHPAELGALVAGEALPAGDDDWRFRSAVRLAMAKQANSWAMQGMPVVPARGTVVLDCETLEGPRRFYMVQGGGDVEYLPAFDTMALPVAAPVDPADAAAAFDELWVAFDREYAMFGLRDVDWSAQRERFRPIAAQCETVWELGCVLSALVAPLEDRHAWVKVGGELVPHELPALRYNANFKAVMAALEPMTQPRRGINWSRTADDFGYVSVSALDTADLVEHFDRALEELGDTHGLVLDLRFNSGGDETLAQAMAGRFVTEPTTYATQRYRDGEAHDDLGPWSERVLEPREWCYQSPVVVLIGPAVMSSAEGFTLMLGECPGATLVGEPTVGSSGNPRTLELVGGITATVPRWLAADARKQPFEGRGIAPDVLVAPEPSAFTAADPVFERALELLRAEPADARRPGRR</sequence>
<protein>
    <submittedName>
        <fullName evidence="4">Peptidase family S41</fullName>
    </submittedName>
</protein>
<dbReference type="Pfam" id="PF14684">
    <property type="entry name" value="Tricorn_C1"/>
    <property type="match status" value="1"/>
</dbReference>
<dbReference type="InterPro" id="IPR029045">
    <property type="entry name" value="ClpP/crotonase-like_dom_sf"/>
</dbReference>
<dbReference type="KEGG" id="pbap:Pla133_06150"/>
<reference evidence="4 5" key="1">
    <citation type="submission" date="2019-02" db="EMBL/GenBank/DDBJ databases">
        <title>Deep-cultivation of Planctomycetes and their phenomic and genomic characterization uncovers novel biology.</title>
        <authorList>
            <person name="Wiegand S."/>
            <person name="Jogler M."/>
            <person name="Boedeker C."/>
            <person name="Pinto D."/>
            <person name="Vollmers J."/>
            <person name="Rivas-Marin E."/>
            <person name="Kohn T."/>
            <person name="Peeters S.H."/>
            <person name="Heuer A."/>
            <person name="Rast P."/>
            <person name="Oberbeckmann S."/>
            <person name="Bunk B."/>
            <person name="Jeske O."/>
            <person name="Meyerdierks A."/>
            <person name="Storesund J.E."/>
            <person name="Kallscheuer N."/>
            <person name="Luecker S."/>
            <person name="Lage O.M."/>
            <person name="Pohl T."/>
            <person name="Merkel B.J."/>
            <person name="Hornburger P."/>
            <person name="Mueller R.-W."/>
            <person name="Bruemmer F."/>
            <person name="Labrenz M."/>
            <person name="Spormann A.M."/>
            <person name="Op den Camp H."/>
            <person name="Overmann J."/>
            <person name="Amann R."/>
            <person name="Jetten M.S.M."/>
            <person name="Mascher T."/>
            <person name="Medema M.H."/>
            <person name="Devos D.P."/>
            <person name="Kaster A.-K."/>
            <person name="Ovreas L."/>
            <person name="Rohde M."/>
            <person name="Galperin M.Y."/>
            <person name="Jogler C."/>
        </authorList>
    </citation>
    <scope>NUCLEOTIDE SEQUENCE [LARGE SCALE GENOMIC DNA]</scope>
    <source>
        <strain evidence="4 5">Pla133</strain>
    </source>
</reference>
<dbReference type="EMBL" id="CP036287">
    <property type="protein sequence ID" value="QDU65550.1"/>
    <property type="molecule type" value="Genomic_DNA"/>
</dbReference>
<accession>A0A518BEY5</accession>
<dbReference type="SUPFAM" id="SSF52096">
    <property type="entry name" value="ClpP/crotonase"/>
    <property type="match status" value="1"/>
</dbReference>
<evidence type="ECO:0000256" key="2">
    <source>
        <dbReference type="SAM" id="SignalP"/>
    </source>
</evidence>